<protein>
    <submittedName>
        <fullName evidence="1">35598_t:CDS:1</fullName>
    </submittedName>
</protein>
<proteinExistence type="predicted"/>
<evidence type="ECO:0000313" key="1">
    <source>
        <dbReference type="EMBL" id="CAG8628711.1"/>
    </source>
</evidence>
<sequence length="505" mass="60564">ELQSEYNPLCFERWLLYKDRTLYPTDNFDPRKKDKNEDILKQRPIGRSTINLLDAAILSALLIERKNTTYHTRQQIKKDKILLELTDIHTYIENFLLNLNRLEKEFFIPIEIIRIIQASLVSIQLLSQNEGVTRKTSILLGEHSTETQLELSPKAIYDEYHYIIVKKIILQSEFQDHEDYIKTFYEELHINNLIQQIIQYYQTARNNLEESEKVYYTTTRIINLQEKLLKTTTKQSYYLETEFKKIKIKRLEEILLKELDYLFYNLLSEKLVKERKIIGTIDEYTWKTINNHEYNGYNNRLIAHNDNDYNSEENHRQYTIDLIDQYEQNGTNNKTIPRKQEYPHETFERIAEREALEETGILLFQEKLILIGHSYYPPKDTNGYNTTNATEIKTYIHPANNQEPIQMEPHNHGTWKYYTKAEILDRIITTPELQLQLNTIFYTIENYQTILDIQYRQEIDSENEEQFEKLKLPNLTLEGATEFVNRSFENIQREINNKLRNNNFP</sequence>
<accession>A0ACA9N795</accession>
<organism evidence="1 2">
    <name type="scientific">Racocetra persica</name>
    <dbReference type="NCBI Taxonomy" id="160502"/>
    <lineage>
        <taxon>Eukaryota</taxon>
        <taxon>Fungi</taxon>
        <taxon>Fungi incertae sedis</taxon>
        <taxon>Mucoromycota</taxon>
        <taxon>Glomeromycotina</taxon>
        <taxon>Glomeromycetes</taxon>
        <taxon>Diversisporales</taxon>
        <taxon>Gigasporaceae</taxon>
        <taxon>Racocetra</taxon>
    </lineage>
</organism>
<dbReference type="Proteomes" id="UP000789920">
    <property type="component" value="Unassembled WGS sequence"/>
</dbReference>
<comment type="caution">
    <text evidence="1">The sequence shown here is derived from an EMBL/GenBank/DDBJ whole genome shotgun (WGS) entry which is preliminary data.</text>
</comment>
<feature type="non-terminal residue" evidence="1">
    <location>
        <position position="1"/>
    </location>
</feature>
<gene>
    <name evidence="1" type="ORF">RPERSI_LOCUS7014</name>
</gene>
<reference evidence="1" key="1">
    <citation type="submission" date="2021-06" db="EMBL/GenBank/DDBJ databases">
        <authorList>
            <person name="Kallberg Y."/>
            <person name="Tangrot J."/>
            <person name="Rosling A."/>
        </authorList>
    </citation>
    <scope>NUCLEOTIDE SEQUENCE</scope>
    <source>
        <strain evidence="1">MA461A</strain>
    </source>
</reference>
<keyword evidence="2" id="KW-1185">Reference proteome</keyword>
<name>A0ACA9N795_9GLOM</name>
<dbReference type="EMBL" id="CAJVQC010011571">
    <property type="protein sequence ID" value="CAG8628711.1"/>
    <property type="molecule type" value="Genomic_DNA"/>
</dbReference>
<evidence type="ECO:0000313" key="2">
    <source>
        <dbReference type="Proteomes" id="UP000789920"/>
    </source>
</evidence>